<keyword evidence="4" id="KW-0732">Signal</keyword>
<dbReference type="GO" id="GO:0016020">
    <property type="term" value="C:membrane"/>
    <property type="evidence" value="ECO:0007669"/>
    <property type="project" value="UniProtKB-SubCell"/>
</dbReference>
<evidence type="ECO:0000256" key="4">
    <source>
        <dbReference type="SAM" id="SignalP"/>
    </source>
</evidence>
<accession>A0A4Q1K9K8</accession>
<evidence type="ECO:0000256" key="2">
    <source>
        <dbReference type="ARBA" id="ARBA00023136"/>
    </source>
</evidence>
<dbReference type="Proteomes" id="UP000289857">
    <property type="component" value="Unassembled WGS sequence"/>
</dbReference>
<evidence type="ECO:0000259" key="5">
    <source>
        <dbReference type="PROSITE" id="PS51123"/>
    </source>
</evidence>
<name>A0A4Q1K9K8_9FLAO</name>
<evidence type="ECO:0000256" key="1">
    <source>
        <dbReference type="ARBA" id="ARBA00004370"/>
    </source>
</evidence>
<evidence type="ECO:0000313" key="7">
    <source>
        <dbReference type="Proteomes" id="UP000289857"/>
    </source>
</evidence>
<evidence type="ECO:0000256" key="3">
    <source>
        <dbReference type="PROSITE-ProRule" id="PRU00473"/>
    </source>
</evidence>
<dbReference type="CDD" id="cd07185">
    <property type="entry name" value="OmpA_C-like"/>
    <property type="match status" value="1"/>
</dbReference>
<comment type="caution">
    <text evidence="6">The sequence shown here is derived from an EMBL/GenBank/DDBJ whole genome shotgun (WGS) entry which is preliminary data.</text>
</comment>
<gene>
    <name evidence="6" type="ORF">EQG61_06500</name>
</gene>
<dbReference type="EMBL" id="SBKN01000003">
    <property type="protein sequence ID" value="RXR22877.1"/>
    <property type="molecule type" value="Genomic_DNA"/>
</dbReference>
<feature type="signal peptide" evidence="4">
    <location>
        <begin position="1"/>
        <end position="30"/>
    </location>
</feature>
<dbReference type="InterPro" id="IPR006664">
    <property type="entry name" value="OMP_bac"/>
</dbReference>
<feature type="chain" id="PRO_5020752908" evidence="4">
    <location>
        <begin position="31"/>
        <end position="401"/>
    </location>
</feature>
<proteinExistence type="predicted"/>
<sequence length="401" mass="46859">MEKLLNEVKLHPMKYLFFCLLPSILFQAWAQNNTQQSAVIVYFDTNQFRLTNEHRQQLDSLFPFDKGTGLKHEFLVTGYTDETGPLSYNEWLSEQRACAVSDYLETKGSQADFQCIVNGNGIYSEVENNAHQRRVMVEHRRIRGCGLLEERVDTIDFAPPYFKNIAAYFDTKNMIRDRVFAIDTNENLIKTAGMYLFEPNEEQFKTLAPNTVARFCFPLAKGKKFDPDMKVWRLVLNEKGEKRWEETTVPVRFNPDSNCYEVGMNCIYLPGERGLNIDKNRPFSEMEIEISFYKNVACLDVELTDADFSAVDENRNHKIYQFIGLTTQETGYFKGKFRKNGLEHELSFPLTSCTKTEHPDGRKAYYLSEKSHFWVDGKEFNGPRNLWQRIGDWFRKKEDPL</sequence>
<dbReference type="SUPFAM" id="SSF103088">
    <property type="entry name" value="OmpA-like"/>
    <property type="match status" value="1"/>
</dbReference>
<keyword evidence="7" id="KW-1185">Reference proteome</keyword>
<evidence type="ECO:0000313" key="6">
    <source>
        <dbReference type="EMBL" id="RXR22877.1"/>
    </source>
</evidence>
<dbReference type="Pfam" id="PF00691">
    <property type="entry name" value="OmpA"/>
    <property type="match status" value="1"/>
</dbReference>
<dbReference type="PRINTS" id="PR01021">
    <property type="entry name" value="OMPADOMAIN"/>
</dbReference>
<dbReference type="AlphaFoldDB" id="A0A4Q1K9K8"/>
<dbReference type="Gene3D" id="3.30.1330.60">
    <property type="entry name" value="OmpA-like domain"/>
    <property type="match status" value="1"/>
</dbReference>
<protein>
    <submittedName>
        <fullName evidence="6">OmpA family protein</fullName>
    </submittedName>
</protein>
<feature type="domain" description="OmpA-like" evidence="5">
    <location>
        <begin position="30"/>
        <end position="160"/>
    </location>
</feature>
<organism evidence="6 7">
    <name type="scientific">Flavobacterium stagni</name>
    <dbReference type="NCBI Taxonomy" id="2506421"/>
    <lineage>
        <taxon>Bacteria</taxon>
        <taxon>Pseudomonadati</taxon>
        <taxon>Bacteroidota</taxon>
        <taxon>Flavobacteriia</taxon>
        <taxon>Flavobacteriales</taxon>
        <taxon>Flavobacteriaceae</taxon>
        <taxon>Flavobacterium</taxon>
    </lineage>
</organism>
<reference evidence="7" key="1">
    <citation type="submission" date="2019-01" db="EMBL/GenBank/DDBJ databases">
        <title>Cytophagaceae bacterium strain CAR-16.</title>
        <authorList>
            <person name="Chen W.-M."/>
        </authorList>
    </citation>
    <scope>NUCLEOTIDE SEQUENCE [LARGE SCALE GENOMIC DNA]</scope>
    <source>
        <strain evidence="7">WWJ-16</strain>
    </source>
</reference>
<dbReference type="PROSITE" id="PS51123">
    <property type="entry name" value="OMPA_2"/>
    <property type="match status" value="1"/>
</dbReference>
<dbReference type="OrthoDB" id="1377196at2"/>
<dbReference type="InterPro" id="IPR006665">
    <property type="entry name" value="OmpA-like"/>
</dbReference>
<comment type="subcellular location">
    <subcellularLocation>
        <location evidence="1">Membrane</location>
    </subcellularLocation>
</comment>
<dbReference type="InterPro" id="IPR036737">
    <property type="entry name" value="OmpA-like_sf"/>
</dbReference>
<keyword evidence="2 3" id="KW-0472">Membrane</keyword>
<dbReference type="RefSeq" id="WP_129461107.1">
    <property type="nucleotide sequence ID" value="NZ_SBKN01000003.1"/>
</dbReference>